<gene>
    <name evidence="2" type="ORF">ALC53_01807</name>
</gene>
<proteinExistence type="predicted"/>
<accession>A0A151I5T0</accession>
<dbReference type="EMBL" id="KQ976413">
    <property type="protein sequence ID" value="KYM90375.1"/>
    <property type="molecule type" value="Genomic_DNA"/>
</dbReference>
<reference evidence="2 3" key="1">
    <citation type="submission" date="2015-09" db="EMBL/GenBank/DDBJ databases">
        <title>Atta colombica WGS genome.</title>
        <authorList>
            <person name="Nygaard S."/>
            <person name="Hu H."/>
            <person name="Boomsma J."/>
            <person name="Zhang G."/>
        </authorList>
    </citation>
    <scope>NUCLEOTIDE SEQUENCE [LARGE SCALE GENOMIC DNA]</scope>
    <source>
        <strain evidence="2">Treedump-2</strain>
        <tissue evidence="2">Whole body</tissue>
    </source>
</reference>
<name>A0A151I5T0_9HYME</name>
<organism evidence="2 3">
    <name type="scientific">Atta colombica</name>
    <dbReference type="NCBI Taxonomy" id="520822"/>
    <lineage>
        <taxon>Eukaryota</taxon>
        <taxon>Metazoa</taxon>
        <taxon>Ecdysozoa</taxon>
        <taxon>Arthropoda</taxon>
        <taxon>Hexapoda</taxon>
        <taxon>Insecta</taxon>
        <taxon>Pterygota</taxon>
        <taxon>Neoptera</taxon>
        <taxon>Endopterygota</taxon>
        <taxon>Hymenoptera</taxon>
        <taxon>Apocrita</taxon>
        <taxon>Aculeata</taxon>
        <taxon>Formicoidea</taxon>
        <taxon>Formicidae</taxon>
        <taxon>Myrmicinae</taxon>
        <taxon>Atta</taxon>
    </lineage>
</organism>
<keyword evidence="3" id="KW-1185">Reference proteome</keyword>
<feature type="region of interest" description="Disordered" evidence="1">
    <location>
        <begin position="66"/>
        <end position="90"/>
    </location>
</feature>
<evidence type="ECO:0000256" key="1">
    <source>
        <dbReference type="SAM" id="MobiDB-lite"/>
    </source>
</evidence>
<feature type="compositionally biased region" description="Polar residues" evidence="1">
    <location>
        <begin position="148"/>
        <end position="166"/>
    </location>
</feature>
<dbReference type="Proteomes" id="UP000078540">
    <property type="component" value="Unassembled WGS sequence"/>
</dbReference>
<dbReference type="AlphaFoldDB" id="A0A151I5T0"/>
<sequence>MYRRHPCINHQFVVTHSRHATVLCSLEDCRGHPQSLKPLTSSSASLRSRDERPAVDNNAHYLHGQVHHQNARSDLARPRAKAPRDSAPRDPRMTRAIAIQTFGSPFSRGSIIDHWNFCRGEVVPSVAPVSGTPRGSPLIPVKRELKTCATQRSESPSQRSDSQGPLTRNDADAGVI</sequence>
<evidence type="ECO:0000313" key="3">
    <source>
        <dbReference type="Proteomes" id="UP000078540"/>
    </source>
</evidence>
<feature type="compositionally biased region" description="Basic and acidic residues" evidence="1">
    <location>
        <begin position="74"/>
        <end position="90"/>
    </location>
</feature>
<feature type="region of interest" description="Disordered" evidence="1">
    <location>
        <begin position="126"/>
        <end position="176"/>
    </location>
</feature>
<evidence type="ECO:0000313" key="2">
    <source>
        <dbReference type="EMBL" id="KYM90375.1"/>
    </source>
</evidence>
<protein>
    <submittedName>
        <fullName evidence="2">Uncharacterized protein</fullName>
    </submittedName>
</protein>